<dbReference type="Gene3D" id="3.40.50.280">
    <property type="entry name" value="Cobalamin-binding domain"/>
    <property type="match status" value="1"/>
</dbReference>
<dbReference type="CDD" id="cd01104">
    <property type="entry name" value="HTH_MlrA-CarA"/>
    <property type="match status" value="1"/>
</dbReference>
<keyword evidence="3" id="KW-0804">Transcription</keyword>
<proteinExistence type="predicted"/>
<evidence type="ECO:0000256" key="3">
    <source>
        <dbReference type="ARBA" id="ARBA00023163"/>
    </source>
</evidence>
<organism evidence="5 6">
    <name type="scientific">Labilibaculum filiforme</name>
    <dbReference type="NCBI Taxonomy" id="1940526"/>
    <lineage>
        <taxon>Bacteria</taxon>
        <taxon>Pseudomonadati</taxon>
        <taxon>Bacteroidota</taxon>
        <taxon>Bacteroidia</taxon>
        <taxon>Marinilabiliales</taxon>
        <taxon>Marinifilaceae</taxon>
        <taxon>Labilibaculum</taxon>
    </lineage>
</organism>
<dbReference type="OrthoDB" id="9800334at2"/>
<evidence type="ECO:0000256" key="1">
    <source>
        <dbReference type="ARBA" id="ARBA00023015"/>
    </source>
</evidence>
<dbReference type="GO" id="GO:0031419">
    <property type="term" value="F:cobalamin binding"/>
    <property type="evidence" value="ECO:0007669"/>
    <property type="project" value="InterPro"/>
</dbReference>
<dbReference type="InterPro" id="IPR003759">
    <property type="entry name" value="Cbl-bd_cap"/>
</dbReference>
<dbReference type="Pfam" id="PF02607">
    <property type="entry name" value="B12-binding_2"/>
    <property type="match status" value="1"/>
</dbReference>
<evidence type="ECO:0000313" key="5">
    <source>
        <dbReference type="EMBL" id="PKQ60356.1"/>
    </source>
</evidence>
<keyword evidence="2" id="KW-0238">DNA-binding</keyword>
<dbReference type="GO" id="GO:0003700">
    <property type="term" value="F:DNA-binding transcription factor activity"/>
    <property type="evidence" value="ECO:0007669"/>
    <property type="project" value="InterPro"/>
</dbReference>
<evidence type="ECO:0000313" key="6">
    <source>
        <dbReference type="Proteomes" id="UP000233535"/>
    </source>
</evidence>
<keyword evidence="6" id="KW-1185">Reference proteome</keyword>
<dbReference type="Gene3D" id="1.10.1240.10">
    <property type="entry name" value="Methionine synthase domain"/>
    <property type="match status" value="1"/>
</dbReference>
<dbReference type="SMART" id="SM00422">
    <property type="entry name" value="HTH_MERR"/>
    <property type="match status" value="1"/>
</dbReference>
<sequence>MSRYSIKDIEQITGIKAHTIRVWERRYGIIQPERTETNIRLYSDEDLKKLLNISMLNASGIKISHLAKMGDIDLETNILELSKSINIEDISIDKLILATINFDEDLFESILNRCLLAKGMEETTFQILFPFFQRIGTLWQIGTISPAQEHFISNLIRQKLFAAIDSLSGGSKENAKKIIFFLKEDELHEISILFYNYIAKKYGIKTLYLGQNLPFSDLQKVVATYHPDGLFTSFITPISESELNNYIVSLTENFDPIDIVITGFQLKNQIIKKHVKVKIVSSLMDFKEYVTKLE</sequence>
<name>A0A2N3HQL9_9BACT</name>
<comment type="caution">
    <text evidence="5">The sequence shown here is derived from an EMBL/GenBank/DDBJ whole genome shotgun (WGS) entry which is preliminary data.</text>
</comment>
<dbReference type="Pfam" id="PF13411">
    <property type="entry name" value="MerR_1"/>
    <property type="match status" value="1"/>
</dbReference>
<dbReference type="SUPFAM" id="SSF52242">
    <property type="entry name" value="Cobalamin (vitamin B12)-binding domain"/>
    <property type="match status" value="1"/>
</dbReference>
<reference evidence="5 6" key="1">
    <citation type="journal article" date="2017" name="Front. Microbiol.">
        <title>Labilibaculum manganireducens gen. nov., sp. nov. and Labilibaculum filiforme sp. nov., Novel Bacteroidetes Isolated from Subsurface Sediments of the Baltic Sea.</title>
        <authorList>
            <person name="Vandieken V."/>
            <person name="Marshall I.P."/>
            <person name="Niemann H."/>
            <person name="Engelen B."/>
            <person name="Cypionka H."/>
        </authorList>
    </citation>
    <scope>NUCLEOTIDE SEQUENCE [LARGE SCALE GENOMIC DNA]</scope>
    <source>
        <strain evidence="5 6">59.16B</strain>
    </source>
</reference>
<dbReference type="InterPro" id="IPR036724">
    <property type="entry name" value="Cobalamin-bd_sf"/>
</dbReference>
<evidence type="ECO:0000259" key="4">
    <source>
        <dbReference type="PROSITE" id="PS50937"/>
    </source>
</evidence>
<dbReference type="RefSeq" id="WP_101263462.1">
    <property type="nucleotide sequence ID" value="NZ_MVDD01000028.1"/>
</dbReference>
<dbReference type="GO" id="GO:0003677">
    <property type="term" value="F:DNA binding"/>
    <property type="evidence" value="ECO:0007669"/>
    <property type="project" value="UniProtKB-KW"/>
</dbReference>
<dbReference type="EMBL" id="MVDD01000028">
    <property type="protein sequence ID" value="PKQ60356.1"/>
    <property type="molecule type" value="Genomic_DNA"/>
</dbReference>
<dbReference type="InterPro" id="IPR000551">
    <property type="entry name" value="MerR-type_HTH_dom"/>
</dbReference>
<dbReference type="PANTHER" id="PTHR30204">
    <property type="entry name" value="REDOX-CYCLING DRUG-SENSING TRANSCRIPTIONAL ACTIVATOR SOXR"/>
    <property type="match status" value="1"/>
</dbReference>
<accession>A0A2N3HQL9</accession>
<protein>
    <recommendedName>
        <fullName evidence="4">HTH merR-type domain-containing protein</fullName>
    </recommendedName>
</protein>
<keyword evidence="1" id="KW-0805">Transcription regulation</keyword>
<dbReference type="InterPro" id="IPR009061">
    <property type="entry name" value="DNA-bd_dom_put_sf"/>
</dbReference>
<dbReference type="Gene3D" id="1.10.1660.10">
    <property type="match status" value="1"/>
</dbReference>
<dbReference type="PANTHER" id="PTHR30204:SF67">
    <property type="entry name" value="HTH-TYPE TRANSCRIPTIONAL REGULATOR MLRA-RELATED"/>
    <property type="match status" value="1"/>
</dbReference>
<gene>
    <name evidence="5" type="ORF">BZG02_19645</name>
</gene>
<dbReference type="Proteomes" id="UP000233535">
    <property type="component" value="Unassembled WGS sequence"/>
</dbReference>
<dbReference type="GO" id="GO:0046872">
    <property type="term" value="F:metal ion binding"/>
    <property type="evidence" value="ECO:0007669"/>
    <property type="project" value="InterPro"/>
</dbReference>
<feature type="domain" description="HTH merR-type" evidence="4">
    <location>
        <begin position="3"/>
        <end position="72"/>
    </location>
</feature>
<dbReference type="SUPFAM" id="SSF46955">
    <property type="entry name" value="Putative DNA-binding domain"/>
    <property type="match status" value="1"/>
</dbReference>
<dbReference type="InterPro" id="IPR047057">
    <property type="entry name" value="MerR_fam"/>
</dbReference>
<dbReference type="AlphaFoldDB" id="A0A2N3HQL9"/>
<dbReference type="InterPro" id="IPR036594">
    <property type="entry name" value="Meth_synthase_dom"/>
</dbReference>
<evidence type="ECO:0000256" key="2">
    <source>
        <dbReference type="ARBA" id="ARBA00023125"/>
    </source>
</evidence>
<dbReference type="PROSITE" id="PS50937">
    <property type="entry name" value="HTH_MERR_2"/>
    <property type="match status" value="1"/>
</dbReference>